<keyword evidence="1" id="KW-0472">Membrane</keyword>
<organism evidence="2 3">
    <name type="scientific">Haloarcula salinisoli</name>
    <dbReference type="NCBI Taxonomy" id="2487746"/>
    <lineage>
        <taxon>Archaea</taxon>
        <taxon>Methanobacteriati</taxon>
        <taxon>Methanobacteriota</taxon>
        <taxon>Stenosarchaea group</taxon>
        <taxon>Halobacteria</taxon>
        <taxon>Halobacteriales</taxon>
        <taxon>Haloarculaceae</taxon>
        <taxon>Haloarcula</taxon>
    </lineage>
</organism>
<feature type="transmembrane region" description="Helical" evidence="1">
    <location>
        <begin position="554"/>
        <end position="575"/>
    </location>
</feature>
<dbReference type="EMBL" id="RKLQ01000001">
    <property type="protein sequence ID" value="MBX0302414.1"/>
    <property type="molecule type" value="Genomic_DNA"/>
</dbReference>
<feature type="transmembrane region" description="Helical" evidence="1">
    <location>
        <begin position="483"/>
        <end position="503"/>
    </location>
</feature>
<feature type="transmembrane region" description="Helical" evidence="1">
    <location>
        <begin position="50"/>
        <end position="71"/>
    </location>
</feature>
<keyword evidence="1" id="KW-0812">Transmembrane</keyword>
<dbReference type="Proteomes" id="UP000783863">
    <property type="component" value="Unassembled WGS sequence"/>
</dbReference>
<feature type="transmembrane region" description="Helical" evidence="1">
    <location>
        <begin position="230"/>
        <end position="254"/>
    </location>
</feature>
<dbReference type="RefSeq" id="WP_220586652.1">
    <property type="nucleotide sequence ID" value="NZ_RKLQ01000001.1"/>
</dbReference>
<accession>A0A8J8C7S8</accession>
<feature type="transmembrane region" description="Helical" evidence="1">
    <location>
        <begin position="523"/>
        <end position="542"/>
    </location>
</feature>
<sequence length="576" mass="57993">MSESAAEAANGGAAEGADGGAAEPLGRLVTVPEGYGRACRLLGLSMPPETVLAGSYALAVAVWLVGVAALAVGSGPLAVVVGAGSAVAAVGLALGGRYGVGLAAQARRIRALGAAPSLVATLVLGMALWPSAERAAAFAASAGDGLLAESLDSYRRRASRTPRSGLDAFGQGWADEFPALEIALTRIERAAVVTAEERAELLDAARRGILHGTRDEMAAFAADLRAPATALYAFGVLLPLAMVALLPAVGAAGVPVSLPLLVVTYGIVLPSGLVAASAWLLAQRPVAFPPAPVPRRHPDVSTGSLDALGAGAAAAVGGWLAGGLFLPAWAPPIAALGLGAGSTLLVYYRPVKEVRDHVGAVEDGLPAALSAIGRRVERGESVESAFDAAVDATPEPLATVLQRTVERQGTLGVDIETAFRGDHGTLSTLPSPRLRRGAVLLGAAADIGPPAGETIATMGDHLDELAEVEQETRRQLSQVTGTLSNTAAFFGPLVGGTTVAMSAAMGTSGPIESVSTASLGPVIGWYCLVLAVVLTALSTGLHRGLDRALVGYRAGLALWSATTVYCVAVVATGLVV</sequence>
<evidence type="ECO:0000313" key="3">
    <source>
        <dbReference type="Proteomes" id="UP000783863"/>
    </source>
</evidence>
<dbReference type="AlphaFoldDB" id="A0A8J8C7S8"/>
<feature type="transmembrane region" description="Helical" evidence="1">
    <location>
        <begin position="260"/>
        <end position="282"/>
    </location>
</feature>
<evidence type="ECO:0000313" key="2">
    <source>
        <dbReference type="EMBL" id="MBX0302414.1"/>
    </source>
</evidence>
<name>A0A8J8C7S8_9EURY</name>
<feature type="transmembrane region" description="Helical" evidence="1">
    <location>
        <begin position="328"/>
        <end position="348"/>
    </location>
</feature>
<feature type="transmembrane region" description="Helical" evidence="1">
    <location>
        <begin position="77"/>
        <end position="99"/>
    </location>
</feature>
<reference evidence="2" key="1">
    <citation type="submission" date="2021-06" db="EMBL/GenBank/DDBJ databases">
        <title>Halomicroarcula sp. F24A a new haloarchaeum isolated from saline soil.</title>
        <authorList>
            <person name="Duran-Viseras A."/>
            <person name="Sanchez-Porro C."/>
            <person name="Ventosa A."/>
        </authorList>
    </citation>
    <scope>NUCLEOTIDE SEQUENCE</scope>
    <source>
        <strain evidence="2">F24A</strain>
    </source>
</reference>
<protein>
    <submittedName>
        <fullName evidence="2">Type II secretion system protein</fullName>
    </submittedName>
</protein>
<proteinExistence type="predicted"/>
<feature type="transmembrane region" description="Helical" evidence="1">
    <location>
        <begin position="303"/>
        <end position="322"/>
    </location>
</feature>
<keyword evidence="1" id="KW-1133">Transmembrane helix</keyword>
<keyword evidence="3" id="KW-1185">Reference proteome</keyword>
<gene>
    <name evidence="2" type="ORF">EGD98_01880</name>
</gene>
<evidence type="ECO:0000256" key="1">
    <source>
        <dbReference type="SAM" id="Phobius"/>
    </source>
</evidence>
<comment type="caution">
    <text evidence="2">The sequence shown here is derived from an EMBL/GenBank/DDBJ whole genome shotgun (WGS) entry which is preliminary data.</text>
</comment>